<evidence type="ECO:0000313" key="2">
    <source>
        <dbReference type="Proteomes" id="UP000784294"/>
    </source>
</evidence>
<evidence type="ECO:0000313" key="1">
    <source>
        <dbReference type="EMBL" id="VEL12077.1"/>
    </source>
</evidence>
<reference evidence="1" key="1">
    <citation type="submission" date="2018-11" db="EMBL/GenBank/DDBJ databases">
        <authorList>
            <consortium name="Pathogen Informatics"/>
        </authorList>
    </citation>
    <scope>NUCLEOTIDE SEQUENCE</scope>
</reference>
<gene>
    <name evidence="1" type="ORF">PXEA_LOCUS5517</name>
</gene>
<keyword evidence="2" id="KW-1185">Reference proteome</keyword>
<dbReference type="EMBL" id="CAAALY010013693">
    <property type="protein sequence ID" value="VEL12077.1"/>
    <property type="molecule type" value="Genomic_DNA"/>
</dbReference>
<organism evidence="1 2">
    <name type="scientific">Protopolystoma xenopodis</name>
    <dbReference type="NCBI Taxonomy" id="117903"/>
    <lineage>
        <taxon>Eukaryota</taxon>
        <taxon>Metazoa</taxon>
        <taxon>Spiralia</taxon>
        <taxon>Lophotrochozoa</taxon>
        <taxon>Platyhelminthes</taxon>
        <taxon>Monogenea</taxon>
        <taxon>Polyopisthocotylea</taxon>
        <taxon>Polystomatidea</taxon>
        <taxon>Polystomatidae</taxon>
        <taxon>Protopolystoma</taxon>
    </lineage>
</organism>
<accession>A0A3S5BPE8</accession>
<sequence length="105" mass="11371">MLARPVCSGHILGFDAILGLTFERDGSNSRQVMSSKLVCHFHDDLVPAEHGSSAITFRAKSVFLHHSFTINQELHQQTLKKNVVQGSSRLSLWGGGGEALVSGRG</sequence>
<name>A0A3S5BPE8_9PLAT</name>
<protein>
    <submittedName>
        <fullName evidence="1">Uncharacterized protein</fullName>
    </submittedName>
</protein>
<proteinExistence type="predicted"/>
<dbReference type="AlphaFoldDB" id="A0A3S5BPE8"/>
<dbReference type="Proteomes" id="UP000784294">
    <property type="component" value="Unassembled WGS sequence"/>
</dbReference>
<comment type="caution">
    <text evidence="1">The sequence shown here is derived from an EMBL/GenBank/DDBJ whole genome shotgun (WGS) entry which is preliminary data.</text>
</comment>